<protein>
    <submittedName>
        <fullName evidence="1">Uncharacterized protein</fullName>
    </submittedName>
</protein>
<reference evidence="1 2" key="1">
    <citation type="submission" date="2018-06" db="EMBL/GenBank/DDBJ databases">
        <authorList>
            <consortium name="Pathogen Informatics"/>
            <person name="Doyle S."/>
        </authorList>
    </citation>
    <scope>NUCLEOTIDE SEQUENCE [LARGE SCALE GENOMIC DNA]</scope>
    <source>
        <strain evidence="1 2">NCTC11661</strain>
    </source>
</reference>
<dbReference type="RefSeq" id="WP_002688481.1">
    <property type="nucleotide sequence ID" value="NZ_UFTJ01000005.1"/>
</dbReference>
<organism evidence="1 2">
    <name type="scientific">Bergeyella zoohelcum</name>
    <dbReference type="NCBI Taxonomy" id="1015"/>
    <lineage>
        <taxon>Bacteria</taxon>
        <taxon>Pseudomonadati</taxon>
        <taxon>Bacteroidota</taxon>
        <taxon>Flavobacteriia</taxon>
        <taxon>Flavobacteriales</taxon>
        <taxon>Weeksellaceae</taxon>
        <taxon>Bergeyella</taxon>
    </lineage>
</organism>
<dbReference type="EMBL" id="UFTJ01000005">
    <property type="protein sequence ID" value="SUV53161.1"/>
    <property type="molecule type" value="Genomic_DNA"/>
</dbReference>
<evidence type="ECO:0000313" key="2">
    <source>
        <dbReference type="Proteomes" id="UP000255515"/>
    </source>
</evidence>
<sequence length="134" mass="15022">MITSLKKDELLNALCDAKNYETLLSISLKNVLSELDLNFNELNAVLQQFQRLGFISELNVRKNSSEIYLAVHLEALDFKNQGGFFVQEETLKLTLEKLALEVEQLSKDFPDKALTFTSIAANIATCLGAILPTR</sequence>
<evidence type="ECO:0000313" key="1">
    <source>
        <dbReference type="EMBL" id="SUV53161.1"/>
    </source>
</evidence>
<gene>
    <name evidence="1" type="ORF">NCTC11661_02308</name>
</gene>
<accession>A0A380ZUX4</accession>
<proteinExistence type="predicted"/>
<name>A0A380ZUX4_9FLAO</name>
<dbReference type="AlphaFoldDB" id="A0A380ZUX4"/>
<dbReference type="Proteomes" id="UP000255515">
    <property type="component" value="Unassembled WGS sequence"/>
</dbReference>